<feature type="active site" description="Proton donor/acceptor" evidence="5">
    <location>
        <position position="265"/>
    </location>
</feature>
<dbReference type="PANTHER" id="PTHR11113:SF14">
    <property type="entry name" value="N-ACETYLGLUCOSAMINE-6-PHOSPHATE DEACETYLASE"/>
    <property type="match status" value="1"/>
</dbReference>
<feature type="binding site" evidence="6">
    <location>
        <position position="241"/>
    </location>
    <ligand>
        <name>substrate</name>
    </ligand>
</feature>
<evidence type="ECO:0000256" key="4">
    <source>
        <dbReference type="PIRNR" id="PIRNR038994"/>
    </source>
</evidence>
<evidence type="ECO:0000256" key="6">
    <source>
        <dbReference type="PIRSR" id="PIRSR038994-2"/>
    </source>
</evidence>
<feature type="binding site" evidence="6">
    <location>
        <position position="131"/>
    </location>
    <ligand>
        <name>substrate</name>
    </ligand>
</feature>
<proteinExistence type="inferred from homology"/>
<keyword evidence="4" id="KW-0119">Carbohydrate metabolism</keyword>
<dbReference type="Proteomes" id="UP001470809">
    <property type="component" value="Chromosome"/>
</dbReference>
<dbReference type="Gene3D" id="3.20.20.140">
    <property type="entry name" value="Metal-dependent hydrolases"/>
    <property type="match status" value="1"/>
</dbReference>
<dbReference type="PIRSF" id="PIRSF038994">
    <property type="entry name" value="NagA"/>
    <property type="match status" value="1"/>
</dbReference>
<dbReference type="Gene3D" id="2.30.40.10">
    <property type="entry name" value="Urease, subunit C, domain 1"/>
    <property type="match status" value="1"/>
</dbReference>
<dbReference type="SUPFAM" id="SSF51556">
    <property type="entry name" value="Metallo-dependent hydrolases"/>
    <property type="match status" value="1"/>
</dbReference>
<keyword evidence="3 4" id="KW-0378">Hydrolase</keyword>
<evidence type="ECO:0000313" key="9">
    <source>
        <dbReference type="Proteomes" id="UP001470809"/>
    </source>
</evidence>
<reference evidence="8 9" key="2">
    <citation type="submission" date="2024-08" db="EMBL/GenBank/DDBJ databases">
        <title>Phylogenomic analyses of a clade within the roseobacter group suggest taxonomic reassignments of species of the genera Aestuariivita, Citreicella, Loktanella, Nautella, Pelagibaca, Ruegeria, Thalassobius, Thiobacimonas and Tropicibacter, and the proposal o.</title>
        <authorList>
            <person name="Jeon C.O."/>
        </authorList>
    </citation>
    <scope>NUCLEOTIDE SEQUENCE [LARGE SCALE GENOMIC DNA]</scope>
    <source>
        <strain evidence="8 9">SS1-5</strain>
    </source>
</reference>
<accession>A0AAN0M9P1</accession>
<dbReference type="GO" id="GO:0008448">
    <property type="term" value="F:N-acetylglucosamine-6-phosphate deacetylase activity"/>
    <property type="evidence" value="ECO:0007669"/>
    <property type="project" value="UniProtKB-EC"/>
</dbReference>
<reference evidence="9" key="1">
    <citation type="submission" date="2024-04" db="EMBL/GenBank/DDBJ databases">
        <title>Phylogenomic analyses of a clade within the roseobacter group suggest taxonomic reassignments of species of the genera Aestuariivita, Citreicella, Loktanella, Nautella, Pelagibaca, Ruegeria, Thalassobius, Thiobacimonas and Tropicibacter, and the proposal o.</title>
        <authorList>
            <person name="Jeon C.O."/>
        </authorList>
    </citation>
    <scope>NUCLEOTIDE SEQUENCE [LARGE SCALE GENOMIC DNA]</scope>
    <source>
        <strain evidence="9">SS1-5</strain>
    </source>
</reference>
<feature type="binding site" evidence="6">
    <location>
        <position position="218"/>
    </location>
    <ligand>
        <name>substrate</name>
    </ligand>
</feature>
<dbReference type="InterPro" id="IPR011059">
    <property type="entry name" value="Metal-dep_hydrolase_composite"/>
</dbReference>
<keyword evidence="2 7" id="KW-0479">Metal-binding</keyword>
<dbReference type="InterPro" id="IPR003764">
    <property type="entry name" value="GlcNAc_6-P_deAcase"/>
</dbReference>
<evidence type="ECO:0000256" key="5">
    <source>
        <dbReference type="PIRSR" id="PIRSR038994-1"/>
    </source>
</evidence>
<evidence type="ECO:0000256" key="7">
    <source>
        <dbReference type="PIRSR" id="PIRSR038994-3"/>
    </source>
</evidence>
<comment type="similarity">
    <text evidence="1 4">Belongs to the metallo-dependent hydrolases superfamily. NagA family.</text>
</comment>
<dbReference type="AlphaFoldDB" id="A0AAN0M9P1"/>
<keyword evidence="9" id="KW-1185">Reference proteome</keyword>
<feature type="binding site" evidence="6">
    <location>
        <begin position="297"/>
        <end position="299"/>
    </location>
    <ligand>
        <name>substrate</name>
    </ligand>
</feature>
<dbReference type="PANTHER" id="PTHR11113">
    <property type="entry name" value="N-ACETYLGLUCOSAMINE-6-PHOSPHATE DEACETYLASE"/>
    <property type="match status" value="1"/>
</dbReference>
<evidence type="ECO:0000256" key="1">
    <source>
        <dbReference type="ARBA" id="ARBA00010716"/>
    </source>
</evidence>
<name>A0AAN0M9P1_9RHOB</name>
<feature type="binding site" evidence="7">
    <location>
        <position position="186"/>
    </location>
    <ligand>
        <name>Zn(2+)</name>
        <dbReference type="ChEBI" id="CHEBI:29105"/>
    </ligand>
</feature>
<evidence type="ECO:0000256" key="2">
    <source>
        <dbReference type="ARBA" id="ARBA00022723"/>
    </source>
</evidence>
<organism evidence="8 9">
    <name type="scientific">Yoonia rhodophyticola</name>
    <dbReference type="NCBI Taxonomy" id="3137370"/>
    <lineage>
        <taxon>Bacteria</taxon>
        <taxon>Pseudomonadati</taxon>
        <taxon>Pseudomonadota</taxon>
        <taxon>Alphaproteobacteria</taxon>
        <taxon>Rhodobacterales</taxon>
        <taxon>Paracoccaceae</taxon>
        <taxon>Yoonia</taxon>
    </lineage>
</organism>
<dbReference type="GO" id="GO:0006046">
    <property type="term" value="P:N-acetylglucosamine catabolic process"/>
    <property type="evidence" value="ECO:0007669"/>
    <property type="project" value="TreeGrafter"/>
</dbReference>
<comment type="cofactor">
    <cofactor evidence="7">
        <name>a divalent metal cation</name>
        <dbReference type="ChEBI" id="CHEBI:60240"/>
    </cofactor>
    <text evidence="7">Binds 1 divalent metal cation per subunit.</text>
</comment>
<feature type="binding site" evidence="7">
    <location>
        <position position="207"/>
    </location>
    <ligand>
        <name>Zn(2+)</name>
        <dbReference type="ChEBI" id="CHEBI:29105"/>
    </ligand>
</feature>
<feature type="binding site" evidence="6">
    <location>
        <begin position="210"/>
        <end position="211"/>
    </location>
    <ligand>
        <name>substrate</name>
    </ligand>
</feature>
<gene>
    <name evidence="8" type="ORF">AABB31_22480</name>
</gene>
<dbReference type="EMBL" id="CP151767">
    <property type="protein sequence ID" value="WZU67641.1"/>
    <property type="molecule type" value="Genomic_DNA"/>
</dbReference>
<dbReference type="GO" id="GO:0046872">
    <property type="term" value="F:metal ion binding"/>
    <property type="evidence" value="ECO:0007669"/>
    <property type="project" value="UniProtKB-KW"/>
</dbReference>
<dbReference type="InterPro" id="IPR032466">
    <property type="entry name" value="Metal_Hydrolase"/>
</dbReference>
<dbReference type="RefSeq" id="WP_342076951.1">
    <property type="nucleotide sequence ID" value="NZ_CP151767.2"/>
</dbReference>
<evidence type="ECO:0000313" key="8">
    <source>
        <dbReference type="EMBL" id="WZU67641.1"/>
    </source>
</evidence>
<feature type="binding site" evidence="7">
    <location>
        <position position="120"/>
    </location>
    <ligand>
        <name>Zn(2+)</name>
        <dbReference type="ChEBI" id="CHEBI:29105"/>
    </ligand>
</feature>
<dbReference type="KEGG" id="yrh:AABB31_22480"/>
<sequence>MLIGVAKLWQQGLLHDQMGIVAQNGTIMEIRPLDHDTPDHIVPLALPYLTDLQVNGGGGVMINSDPTPDGFRTVAAAHRRQGTGTILPTVITDSPDVIARAADAAIRTKGEPGLAGLHIEGPHIAPDRRGTHDAAHIRPLDLATVTLVEDLRAKDLPVMITLAPELAAPDLFARLVACGAVVAGGHSAATSDETKAALGRGLSCFTHLYNAMPPMTSRMPGILGAALNSDAYAGIIVDGIHVDWDMVRVALRARPRAGLTFAVSDAMATVGGPDHFTLYGQRIAVRDGALVNAEGSLAGAHINLVQSLRNLVTHVGLTLDMAIPMVSDIPRKVMGLPANDIAIGTAVDDMLCLRDDFSMMDIT</sequence>
<protein>
    <submittedName>
        <fullName evidence="8">N-acetylglucosamine-6-phosphate deacetylase</fullName>
        <ecNumber evidence="8">3.5.1.25</ecNumber>
    </submittedName>
</protein>
<evidence type="ECO:0000256" key="3">
    <source>
        <dbReference type="ARBA" id="ARBA00022801"/>
    </source>
</evidence>
<dbReference type="EC" id="3.5.1.25" evidence="8"/>